<feature type="domain" description="Virulence-associated protein E-like" evidence="1">
    <location>
        <begin position="449"/>
        <end position="656"/>
    </location>
</feature>
<proteinExistence type="predicted"/>
<accession>A0AAJ1X6D3</accession>
<keyword evidence="3" id="KW-1185">Reference proteome</keyword>
<name>A0AAJ1X6D3_9RHOB</name>
<dbReference type="PANTHER" id="PTHR34985">
    <property type="entry name" value="SLR0554 PROTEIN"/>
    <property type="match status" value="1"/>
</dbReference>
<protein>
    <submittedName>
        <fullName evidence="2">Virulence-associated E family protein</fullName>
    </submittedName>
</protein>
<dbReference type="AlphaFoldDB" id="A0AAJ1X6D3"/>
<dbReference type="Pfam" id="PF05272">
    <property type="entry name" value="VapE-like_dom"/>
    <property type="match status" value="1"/>
</dbReference>
<comment type="caution">
    <text evidence="2">The sequence shown here is derived from an EMBL/GenBank/DDBJ whole genome shotgun (WGS) entry which is preliminary data.</text>
</comment>
<dbReference type="PANTHER" id="PTHR34985:SF1">
    <property type="entry name" value="SLR0554 PROTEIN"/>
    <property type="match status" value="1"/>
</dbReference>
<reference evidence="2" key="2">
    <citation type="submission" date="2023-04" db="EMBL/GenBank/DDBJ databases">
        <title>'Rhodoalgimonas zhirmunskyi' gen. nov., isolated from a red alga.</title>
        <authorList>
            <person name="Nedashkovskaya O.I."/>
            <person name="Otstavnykh N.Y."/>
            <person name="Bystritskaya E.P."/>
            <person name="Balabanova L.A."/>
            <person name="Isaeva M.P."/>
        </authorList>
    </citation>
    <scope>NUCLEOTIDE SEQUENCE</scope>
    <source>
        <strain evidence="2">10Alg 79</strain>
    </source>
</reference>
<dbReference type="EMBL" id="JANFFA010000001">
    <property type="protein sequence ID" value="MDQ2093292.1"/>
    <property type="molecule type" value="Genomic_DNA"/>
</dbReference>
<organism evidence="2 3">
    <name type="scientific">Rhodalgimonas zhirmunskyi</name>
    <dbReference type="NCBI Taxonomy" id="2964767"/>
    <lineage>
        <taxon>Bacteria</taxon>
        <taxon>Pseudomonadati</taxon>
        <taxon>Pseudomonadota</taxon>
        <taxon>Alphaproteobacteria</taxon>
        <taxon>Rhodobacterales</taxon>
        <taxon>Roseobacteraceae</taxon>
        <taxon>Rhodalgimonas</taxon>
    </lineage>
</organism>
<reference evidence="2" key="1">
    <citation type="submission" date="2022-07" db="EMBL/GenBank/DDBJ databases">
        <authorList>
            <person name="Otstavnykh N."/>
            <person name="Isaeva M."/>
            <person name="Bystritskaya E."/>
        </authorList>
    </citation>
    <scope>NUCLEOTIDE SEQUENCE</scope>
    <source>
        <strain evidence="2">10Alg 79</strain>
    </source>
</reference>
<evidence type="ECO:0000313" key="3">
    <source>
        <dbReference type="Proteomes" id="UP001227162"/>
    </source>
</evidence>
<gene>
    <name evidence="2" type="ORF">NOI20_04155</name>
</gene>
<sequence length="746" mass="83197">MTRAKNSQNKLRAQPTCVLDRPLNVTIFPDEYAASKKSGQLSLREIEVGIKKRIRPRKSQLKFVKLALFGEERSSRACYRTNANVLSVEGIEGDYDGEVMSPEEARDLLAENDIAGLIYTTPSHTPEKPRWRVMCPFSKALEPEDRAVMLARVNGVLGGILARESFTLSQAFYYGGVGKPVETFLVEGRALDHAEDLDEIAQGPDRAASGEPEIAVDQSDIPEAVEYAEAMLERAADKVREAGESGESRTDTIHNQARWMGGFVACNTLSEEDVLEKLFAAADDVGHSAQYGVSETERHIRNGIANGAAFPLPWFDPMDLLEEEPEGELDPETQADIEELVGPTRNESIARKEWGKPMLRGDGLPVINLHNTVLYLGRNVGSILPGLAQNLMTHRDEWSGGEIDDDAIALARMALEARGLKTVGKELVADAIRTVAKKLSYHPIRDYLSAHRWDGKPRLDTWLIRLAGADDTPYTRAVSRKFLIQMAARVMKPGCKADYTMVWSGEQGQDKSKACRILAGTEYFSETLPSIRGNKEEALRHLQGLWLIELAELAPSRTADQEDQKAFLSGSIDRVRLPYARLPQLFKRQCVFVGTTNDDQFLKDPTGGRRYWPVAIRQVFDTVALDAERDQLFAEAMDAFNAGEEWWLDREFEAEHVKPVQAAANVEDSWAQPVAKWLDKSPCDELDDDPRPKDKTTVSEVLSKALCIDSGRQDRAAQNRAAAVLKTLGWIKKHTNKGSVWLRPEE</sequence>
<evidence type="ECO:0000259" key="1">
    <source>
        <dbReference type="Pfam" id="PF05272"/>
    </source>
</evidence>
<dbReference type="Proteomes" id="UP001227162">
    <property type="component" value="Unassembled WGS sequence"/>
</dbReference>
<evidence type="ECO:0000313" key="2">
    <source>
        <dbReference type="EMBL" id="MDQ2093292.1"/>
    </source>
</evidence>
<dbReference type="RefSeq" id="WP_317624886.1">
    <property type="nucleotide sequence ID" value="NZ_JANFFA010000001.1"/>
</dbReference>
<dbReference type="InterPro" id="IPR007936">
    <property type="entry name" value="VapE-like_dom"/>
</dbReference>